<dbReference type="AlphaFoldDB" id="A0A433PCZ7"/>
<dbReference type="SUPFAM" id="SSF53187">
    <property type="entry name" value="Zn-dependent exopeptidases"/>
    <property type="match status" value="1"/>
</dbReference>
<dbReference type="PANTHER" id="PTHR21092">
    <property type="entry name" value="NICASTRIN"/>
    <property type="match status" value="1"/>
</dbReference>
<dbReference type="Proteomes" id="UP000274822">
    <property type="component" value="Unassembled WGS sequence"/>
</dbReference>
<dbReference type="GO" id="GO:0005886">
    <property type="term" value="C:plasma membrane"/>
    <property type="evidence" value="ECO:0007669"/>
    <property type="project" value="TreeGrafter"/>
</dbReference>
<name>A0A433PCZ7_9FUNG</name>
<proteinExistence type="predicted"/>
<sequence length="290" mass="31631">MRSCLVRWIPQHVLGEMFSCDVVIAGWCSPVGGLSVYSTPSASLAHGDGKPVIIVSAAMDSRSFFHDLTLGIENDVSGMIALIAVADALSKVGWMRFPYEGHNISKSPFYISTNLIIIRLYTQQSPVALTTFPKHIIYTLFTAEAWGHAGSQRFVSDVYQNPTCANTTGNYCPYTAPACSYPCLRDLDFTRINFDAIESVWELNSVAQSSAPSSPQPSFFAHFDDTTLPGNNRLLQLLVNVSGGQQYAIQAAAADGVDRKLPPSTVQAFLQKKRSIPAVVISDFQKQLGK</sequence>
<dbReference type="EMBL" id="RBNJ01025592">
    <property type="protein sequence ID" value="RUS15404.1"/>
    <property type="molecule type" value="Genomic_DNA"/>
</dbReference>
<comment type="caution">
    <text evidence="1">The sequence shown here is derived from an EMBL/GenBank/DDBJ whole genome shotgun (WGS) entry which is preliminary data.</text>
</comment>
<dbReference type="InterPro" id="IPR008710">
    <property type="entry name" value="Nicastrin"/>
</dbReference>
<keyword evidence="2" id="KW-1185">Reference proteome</keyword>
<dbReference type="GO" id="GO:0016485">
    <property type="term" value="P:protein processing"/>
    <property type="evidence" value="ECO:0007669"/>
    <property type="project" value="InterPro"/>
</dbReference>
<dbReference type="Gene3D" id="3.40.630.10">
    <property type="entry name" value="Zn peptidases"/>
    <property type="match status" value="1"/>
</dbReference>
<dbReference type="Pfam" id="PF05450">
    <property type="entry name" value="Nicastrin"/>
    <property type="match status" value="2"/>
</dbReference>
<evidence type="ECO:0008006" key="3">
    <source>
        <dbReference type="Google" id="ProtNLM"/>
    </source>
</evidence>
<organism evidence="1 2">
    <name type="scientific">Jimgerdemannia flammicorona</name>
    <dbReference type="NCBI Taxonomy" id="994334"/>
    <lineage>
        <taxon>Eukaryota</taxon>
        <taxon>Fungi</taxon>
        <taxon>Fungi incertae sedis</taxon>
        <taxon>Mucoromycota</taxon>
        <taxon>Mucoromycotina</taxon>
        <taxon>Endogonomycetes</taxon>
        <taxon>Endogonales</taxon>
        <taxon>Endogonaceae</taxon>
        <taxon>Jimgerdemannia</taxon>
    </lineage>
</organism>
<gene>
    <name evidence="1" type="ORF">BC938DRAFT_476954</name>
</gene>
<evidence type="ECO:0000313" key="2">
    <source>
        <dbReference type="Proteomes" id="UP000274822"/>
    </source>
</evidence>
<dbReference type="PANTHER" id="PTHR21092:SF0">
    <property type="entry name" value="NICASTRIN"/>
    <property type="match status" value="1"/>
</dbReference>
<accession>A0A433PCZ7</accession>
<reference evidence="1 2" key="1">
    <citation type="journal article" date="2018" name="New Phytol.">
        <title>Phylogenomics of Endogonaceae and evolution of mycorrhizas within Mucoromycota.</title>
        <authorList>
            <person name="Chang Y."/>
            <person name="Desiro A."/>
            <person name="Na H."/>
            <person name="Sandor L."/>
            <person name="Lipzen A."/>
            <person name="Clum A."/>
            <person name="Barry K."/>
            <person name="Grigoriev I.V."/>
            <person name="Martin F.M."/>
            <person name="Stajich J.E."/>
            <person name="Smith M.E."/>
            <person name="Bonito G."/>
            <person name="Spatafora J.W."/>
        </authorList>
    </citation>
    <scope>NUCLEOTIDE SEQUENCE [LARGE SCALE GENOMIC DNA]</scope>
    <source>
        <strain evidence="1 2">AD002</strain>
    </source>
</reference>
<protein>
    <recommendedName>
        <fullName evidence="3">Nicastrin</fullName>
    </recommendedName>
</protein>
<evidence type="ECO:0000313" key="1">
    <source>
        <dbReference type="EMBL" id="RUS15404.1"/>
    </source>
</evidence>